<evidence type="ECO:0000256" key="1">
    <source>
        <dbReference type="ARBA" id="ARBA00004220"/>
    </source>
</evidence>
<dbReference type="GO" id="GO:0045022">
    <property type="term" value="P:early endosome to late endosome transport"/>
    <property type="evidence" value="ECO:0007669"/>
    <property type="project" value="InterPro"/>
</dbReference>
<comment type="similarity">
    <text evidence="3">Belongs to the WD repeat WDR91 family.</text>
</comment>
<dbReference type="Proteomes" id="UP001149813">
    <property type="component" value="Unassembled WGS sequence"/>
</dbReference>
<dbReference type="AlphaFoldDB" id="A0A9W8CRG6"/>
<dbReference type="OrthoDB" id="193023at2759"/>
<evidence type="ECO:0000313" key="8">
    <source>
        <dbReference type="Proteomes" id="UP001149813"/>
    </source>
</evidence>
<dbReference type="SUPFAM" id="SSF50978">
    <property type="entry name" value="WD40 repeat-like"/>
    <property type="match status" value="1"/>
</dbReference>
<protein>
    <recommendedName>
        <fullName evidence="6">ARMC9 CTLH-like domain-containing protein</fullName>
    </recommendedName>
</protein>
<keyword evidence="5" id="KW-0175">Coiled coil</keyword>
<dbReference type="PANTHER" id="PTHR13083:SF3">
    <property type="entry name" value="WD REPEAT-CONTAINING PROTEIN 91"/>
    <property type="match status" value="1"/>
</dbReference>
<dbReference type="Pfam" id="PF23138">
    <property type="entry name" value="CTLH_Armc9"/>
    <property type="match status" value="1"/>
</dbReference>
<gene>
    <name evidence="7" type="ORF">LPJ53_003932</name>
</gene>
<dbReference type="InterPro" id="IPR056327">
    <property type="entry name" value="ARMC9_CTLH-like_dom"/>
</dbReference>
<evidence type="ECO:0000256" key="5">
    <source>
        <dbReference type="SAM" id="Coils"/>
    </source>
</evidence>
<dbReference type="SMART" id="SM00320">
    <property type="entry name" value="WD40"/>
    <property type="match status" value="3"/>
</dbReference>
<evidence type="ECO:0000259" key="6">
    <source>
        <dbReference type="Pfam" id="PF23138"/>
    </source>
</evidence>
<dbReference type="InterPro" id="IPR001680">
    <property type="entry name" value="WD40_rpt"/>
</dbReference>
<feature type="coiled-coil region" evidence="5">
    <location>
        <begin position="197"/>
        <end position="224"/>
    </location>
</feature>
<organism evidence="7 8">
    <name type="scientific">Coemansia erecta</name>
    <dbReference type="NCBI Taxonomy" id="147472"/>
    <lineage>
        <taxon>Eukaryota</taxon>
        <taxon>Fungi</taxon>
        <taxon>Fungi incertae sedis</taxon>
        <taxon>Zoopagomycota</taxon>
        <taxon>Kickxellomycotina</taxon>
        <taxon>Kickxellomycetes</taxon>
        <taxon>Kickxellales</taxon>
        <taxon>Kickxellaceae</taxon>
        <taxon>Coemansia</taxon>
    </lineage>
</organism>
<evidence type="ECO:0000256" key="4">
    <source>
        <dbReference type="ARBA" id="ARBA00022753"/>
    </source>
</evidence>
<dbReference type="PANTHER" id="PTHR13083">
    <property type="entry name" value="WD REPEAT-CONTAINING PROTEIN 91"/>
    <property type="match status" value="1"/>
</dbReference>
<dbReference type="GO" id="GO:0031901">
    <property type="term" value="C:early endosome membrane"/>
    <property type="evidence" value="ECO:0007669"/>
    <property type="project" value="UniProtKB-SubCell"/>
</dbReference>
<accession>A0A9W8CRG6</accession>
<dbReference type="GO" id="GO:0051898">
    <property type="term" value="P:negative regulation of phosphatidylinositol 3-kinase/protein kinase B signal transduction"/>
    <property type="evidence" value="ECO:0007669"/>
    <property type="project" value="InterPro"/>
</dbReference>
<dbReference type="InterPro" id="IPR039724">
    <property type="entry name" value="WDR91"/>
</dbReference>
<evidence type="ECO:0000256" key="2">
    <source>
        <dbReference type="ARBA" id="ARBA00004414"/>
    </source>
</evidence>
<dbReference type="InterPro" id="IPR015943">
    <property type="entry name" value="WD40/YVTN_repeat-like_dom_sf"/>
</dbReference>
<reference evidence="7" key="1">
    <citation type="submission" date="2022-07" db="EMBL/GenBank/DDBJ databases">
        <title>Phylogenomic reconstructions and comparative analyses of Kickxellomycotina fungi.</title>
        <authorList>
            <person name="Reynolds N.K."/>
            <person name="Stajich J.E."/>
            <person name="Barry K."/>
            <person name="Grigoriev I.V."/>
            <person name="Crous P."/>
            <person name="Smith M.E."/>
        </authorList>
    </citation>
    <scope>NUCLEOTIDE SEQUENCE</scope>
    <source>
        <strain evidence="7">NBRC 32514</strain>
    </source>
</reference>
<dbReference type="InterPro" id="IPR036322">
    <property type="entry name" value="WD40_repeat_dom_sf"/>
</dbReference>
<evidence type="ECO:0000313" key="7">
    <source>
        <dbReference type="EMBL" id="KAJ1721556.1"/>
    </source>
</evidence>
<dbReference type="EMBL" id="JANBOJ010000163">
    <property type="protein sequence ID" value="KAJ1721556.1"/>
    <property type="molecule type" value="Genomic_DNA"/>
</dbReference>
<dbReference type="GO" id="GO:0141039">
    <property type="term" value="F:phosphatidylinositol 3-kinase inhibitor activity"/>
    <property type="evidence" value="ECO:0007669"/>
    <property type="project" value="InterPro"/>
</dbReference>
<dbReference type="Gene3D" id="2.130.10.10">
    <property type="entry name" value="YVTN repeat-like/Quinoprotein amine dehydrogenase"/>
    <property type="match status" value="2"/>
</dbReference>
<evidence type="ECO:0000256" key="3">
    <source>
        <dbReference type="ARBA" id="ARBA00006128"/>
    </source>
</evidence>
<comment type="caution">
    <text evidence="7">The sequence shown here is derived from an EMBL/GenBank/DDBJ whole genome shotgun (WGS) entry which is preliminary data.</text>
</comment>
<name>A0A9W8CRG6_9FUNG</name>
<comment type="subcellular location">
    <subcellularLocation>
        <location evidence="1">Early endosome membrane</location>
        <topology evidence="1">Peripheral membrane protein</topology>
    </subcellularLocation>
    <subcellularLocation>
        <location evidence="2">Late endosome membrane</location>
    </subcellularLocation>
</comment>
<proteinExistence type="inferred from homology"/>
<keyword evidence="8" id="KW-1185">Reference proteome</keyword>
<dbReference type="GO" id="GO:0031902">
    <property type="term" value="C:late endosome membrane"/>
    <property type="evidence" value="ECO:0007669"/>
    <property type="project" value="UniProtKB-SubCell"/>
</dbReference>
<feature type="domain" description="ARMC9 CTLH-like" evidence="6">
    <location>
        <begin position="72"/>
        <end position="187"/>
    </location>
</feature>
<keyword evidence="4" id="KW-0967">Endosome</keyword>
<sequence>MMPPLSPAMADYVQSAKAGIESMEFIDDLIREYLLFRGFKSTLQTLEDDLLKDQDKGFHADKIVDELLAMATELRVDDLLKYWEYLSFRFFSHLSPKYHRTTQMFEKRMIRLFLVSAIKANERRRVRQFLDVHGHTLGKQGGDWIPWLAIEYFEDPASRSEFEVYFSDKWHASLRTSLIDFIQTIFPAMAVPRIMLFDKERREREELQRKVKFYESQLNGETRIKSLETVACATSLVEDHIGSVDIVRNPAVKTADVAGLPTAVSAEDDSAVISQSLGVIQTDEPPSLLKISREDIFLEHNSAISLAKFSVTGDLIASYDDESILKVWSPDPLSSAPKLKNELDFTVNAMAWDRKHAHLLYLYDEDGYIHTLNTNSNLLSRNLVFEKRYQWIQSMRASSVSSTLLTVCSSKPENTSDLLLKIWDANASKTLASKRLNVPVESQGISASLNHNGNLAVLAYSTGLVRLFDTRSFETIAKIDTKQHDVCSVEFSLDEDSVMAVTEDGRLTQWSLRNDTSMLAESILGIGTASDRGALAADSRLDGSRVAFTPDRESVVVAPRDQCLVFNIDSAAMTDATRRHKDLVLCIDYAADRSLSASEDGTIRVAQYRKV</sequence>